<dbReference type="GO" id="GO:0016787">
    <property type="term" value="F:hydrolase activity"/>
    <property type="evidence" value="ECO:0007669"/>
    <property type="project" value="UniProtKB-KW"/>
</dbReference>
<organism evidence="2 3">
    <name type="scientific">Sphingomonas gei</name>
    <dbReference type="NCBI Taxonomy" id="1395960"/>
    <lineage>
        <taxon>Bacteria</taxon>
        <taxon>Pseudomonadati</taxon>
        <taxon>Pseudomonadota</taxon>
        <taxon>Alphaproteobacteria</taxon>
        <taxon>Sphingomonadales</taxon>
        <taxon>Sphingomonadaceae</taxon>
        <taxon>Sphingomonas</taxon>
    </lineage>
</organism>
<dbReference type="AlphaFoldDB" id="A0A4S1WZC8"/>
<dbReference type="InterPro" id="IPR042047">
    <property type="entry name" value="SleB_dom1"/>
</dbReference>
<protein>
    <submittedName>
        <fullName evidence="2">Cell wall hydrolase</fullName>
    </submittedName>
</protein>
<gene>
    <name evidence="2" type="ORF">E5A73_20575</name>
</gene>
<comment type="caution">
    <text evidence="2">The sequence shown here is derived from an EMBL/GenBank/DDBJ whole genome shotgun (WGS) entry which is preliminary data.</text>
</comment>
<evidence type="ECO:0000313" key="3">
    <source>
        <dbReference type="Proteomes" id="UP000306147"/>
    </source>
</evidence>
<dbReference type="EMBL" id="SRXT01000010">
    <property type="protein sequence ID" value="TGX48703.1"/>
    <property type="molecule type" value="Genomic_DNA"/>
</dbReference>
<dbReference type="InterPro" id="IPR011105">
    <property type="entry name" value="Cell_wall_hydrolase_SleB"/>
</dbReference>
<dbReference type="Pfam" id="PF07486">
    <property type="entry name" value="Hydrolase_2"/>
    <property type="match status" value="1"/>
</dbReference>
<dbReference type="Gene3D" id="1.10.10.2520">
    <property type="entry name" value="Cell wall hydrolase SleB, domain 1"/>
    <property type="match status" value="1"/>
</dbReference>
<reference evidence="2 3" key="1">
    <citation type="submission" date="2019-04" db="EMBL/GenBank/DDBJ databases">
        <title>Sphingomonas psychrotolerans sp. nov., isolated from soil in the Tianshan Mountains, Xinjiang, China.</title>
        <authorList>
            <person name="Luo Y."/>
            <person name="Sheng H."/>
        </authorList>
    </citation>
    <scope>NUCLEOTIDE SEQUENCE [LARGE SCALE GENOMIC DNA]</scope>
    <source>
        <strain evidence="2 3">ZFGT-11</strain>
    </source>
</reference>
<dbReference type="Proteomes" id="UP000306147">
    <property type="component" value="Unassembled WGS sequence"/>
</dbReference>
<evidence type="ECO:0000313" key="2">
    <source>
        <dbReference type="EMBL" id="TGX48703.1"/>
    </source>
</evidence>
<feature type="domain" description="Cell wall hydrolase SleB" evidence="1">
    <location>
        <begin position="175"/>
        <end position="283"/>
    </location>
</feature>
<sequence length="340" mass="36951">MIRRNNLFCRYSSNTTWHRNFTLGLQTEYPDYYQFFVQTRLCYAVMFAFIIGNREYSVRAAKISRRIASREVQVFDCRQPVGIAHFAGSLARHPGGSGVRRKGPFQSFLREARFETRGANRLGSIGRTIGAVFIAASPLAAPHAHAQSVVLPLVEDRAQAIECLTLAIAYEAGFESPEGQQAVAEVVLNRVRHRAFPKSVCGVVFAGSALKTGCQFTFTCDGSMRRRLPETVFARSRDIAAKVLDGRLPSMVGDALHYHADYVSPYWAPSLERVAKIGAHIFYRRRGAAAAGTVAVSVPDVATSAGPTLASAASASSAPAFAPWGLVPQASEATTHIEGP</sequence>
<proteinExistence type="predicted"/>
<keyword evidence="2" id="KW-0378">Hydrolase</keyword>
<evidence type="ECO:0000259" key="1">
    <source>
        <dbReference type="Pfam" id="PF07486"/>
    </source>
</evidence>
<dbReference type="OrthoDB" id="9785345at2"/>
<accession>A0A4S1WZC8</accession>
<keyword evidence="3" id="KW-1185">Reference proteome</keyword>
<dbReference type="RefSeq" id="WP_135965738.1">
    <property type="nucleotide sequence ID" value="NZ_SRXT01000010.1"/>
</dbReference>
<name>A0A4S1WZC8_9SPHN</name>